<name>A0A7I9VI24_9BACT</name>
<sequence>MQLAVTSPLDAAGDAAARAAAARHGLPFAARTGRPLAEVAAASGADALLVVSRSRAALYLDGAEHPWRAGMAALRVKRLLQGERSTRDGFLEAAQLRPGDAVLDATLGLGMDALVAAAAAGPGGRVLGVEASPALAALTAEGLARCELEAARRVEVVRADAAALLASLPERSVDVVAFDPMFRFGRAGASGFDLVRRLADPRPLAPETLARARQVARRWVVVKDGTPGWDLVRLGLSPLPSARGAERVYARVAAEG</sequence>
<dbReference type="Pfam" id="PF04445">
    <property type="entry name" value="SAM_MT"/>
    <property type="match status" value="1"/>
</dbReference>
<dbReference type="Proteomes" id="UP000503640">
    <property type="component" value="Unassembled WGS sequence"/>
</dbReference>
<evidence type="ECO:0000313" key="1">
    <source>
        <dbReference type="EMBL" id="GEJ55899.1"/>
    </source>
</evidence>
<comment type="caution">
    <text evidence="1">The sequence shown here is derived from an EMBL/GenBank/DDBJ whole genome shotgun (WGS) entry which is preliminary data.</text>
</comment>
<dbReference type="PANTHER" id="PTHR36112">
    <property type="entry name" value="RIBOSOMAL RNA SMALL SUBUNIT METHYLTRANSFERASE J"/>
    <property type="match status" value="1"/>
</dbReference>
<dbReference type="InterPro" id="IPR029063">
    <property type="entry name" value="SAM-dependent_MTases_sf"/>
</dbReference>
<dbReference type="GO" id="GO:0008990">
    <property type="term" value="F:rRNA (guanine-N2-)-methyltransferase activity"/>
    <property type="evidence" value="ECO:0007669"/>
    <property type="project" value="InterPro"/>
</dbReference>
<dbReference type="EMBL" id="BJTG01000002">
    <property type="protein sequence ID" value="GEJ55899.1"/>
    <property type="molecule type" value="Genomic_DNA"/>
</dbReference>
<reference evidence="2" key="1">
    <citation type="journal article" date="2020" name="Appl. Environ. Microbiol.">
        <title>Diazotrophic Anaeromyxobacter Isolates from Soils.</title>
        <authorList>
            <person name="Masuda Y."/>
            <person name="Yamanaka H."/>
            <person name="Xu Z.X."/>
            <person name="Shiratori Y."/>
            <person name="Aono T."/>
            <person name="Amachi S."/>
            <person name="Senoo K."/>
            <person name="Itoh H."/>
        </authorList>
    </citation>
    <scope>NUCLEOTIDE SEQUENCE [LARGE SCALE GENOMIC DNA]</scope>
    <source>
        <strain evidence="2">R267</strain>
    </source>
</reference>
<dbReference type="PANTHER" id="PTHR36112:SF1">
    <property type="entry name" value="RIBOSOMAL RNA SMALL SUBUNIT METHYLTRANSFERASE J"/>
    <property type="match status" value="1"/>
</dbReference>
<gene>
    <name evidence="1" type="ORF">AMYX_06400</name>
</gene>
<dbReference type="SUPFAM" id="SSF53335">
    <property type="entry name" value="S-adenosyl-L-methionine-dependent methyltransferases"/>
    <property type="match status" value="1"/>
</dbReference>
<evidence type="ECO:0000313" key="2">
    <source>
        <dbReference type="Proteomes" id="UP000503640"/>
    </source>
</evidence>
<organism evidence="1 2">
    <name type="scientific">Anaeromyxobacter diazotrophicus</name>
    <dbReference type="NCBI Taxonomy" id="2590199"/>
    <lineage>
        <taxon>Bacteria</taxon>
        <taxon>Pseudomonadati</taxon>
        <taxon>Myxococcota</taxon>
        <taxon>Myxococcia</taxon>
        <taxon>Myxococcales</taxon>
        <taxon>Cystobacterineae</taxon>
        <taxon>Anaeromyxobacteraceae</taxon>
        <taxon>Anaeromyxobacter</taxon>
    </lineage>
</organism>
<dbReference type="RefSeq" id="WP_176062917.1">
    <property type="nucleotide sequence ID" value="NZ_BJTG01000002.1"/>
</dbReference>
<dbReference type="Gene3D" id="3.40.50.150">
    <property type="entry name" value="Vaccinia Virus protein VP39"/>
    <property type="match status" value="1"/>
</dbReference>
<keyword evidence="2" id="KW-1185">Reference proteome</keyword>
<dbReference type="AlphaFoldDB" id="A0A7I9VI24"/>
<evidence type="ECO:0008006" key="3">
    <source>
        <dbReference type="Google" id="ProtNLM"/>
    </source>
</evidence>
<accession>A0A7I9VI24</accession>
<protein>
    <recommendedName>
        <fullName evidence="3">SAM-dependent methyltransferase</fullName>
    </recommendedName>
</protein>
<dbReference type="InterPro" id="IPR007536">
    <property type="entry name" value="16SrRNA_methylTrfase_J"/>
</dbReference>
<proteinExistence type="predicted"/>